<dbReference type="AlphaFoldDB" id="A0ABD1MRP0"/>
<accession>A0ABD1MRP0</accession>
<feature type="compositionally biased region" description="Gly residues" evidence="1">
    <location>
        <begin position="82"/>
        <end position="98"/>
    </location>
</feature>
<feature type="region of interest" description="Disordered" evidence="1">
    <location>
        <begin position="73"/>
        <end position="107"/>
    </location>
</feature>
<reference evidence="2 3" key="1">
    <citation type="submission" date="2024-08" db="EMBL/GenBank/DDBJ databases">
        <title>Insights into the chromosomal genome structure of Flemingia macrophylla.</title>
        <authorList>
            <person name="Ding Y."/>
            <person name="Zhao Y."/>
            <person name="Bi W."/>
            <person name="Wu M."/>
            <person name="Zhao G."/>
            <person name="Gong Y."/>
            <person name="Li W."/>
            <person name="Zhang P."/>
        </authorList>
    </citation>
    <scope>NUCLEOTIDE SEQUENCE [LARGE SCALE GENOMIC DNA]</scope>
    <source>
        <strain evidence="2">DYQJB</strain>
        <tissue evidence="2">Leaf</tissue>
    </source>
</reference>
<keyword evidence="3" id="KW-1185">Reference proteome</keyword>
<protein>
    <submittedName>
        <fullName evidence="2">Uncharacterized protein</fullName>
    </submittedName>
</protein>
<name>A0ABD1MRP0_9FABA</name>
<evidence type="ECO:0000313" key="2">
    <source>
        <dbReference type="EMBL" id="KAL2338466.1"/>
    </source>
</evidence>
<dbReference type="EMBL" id="JBGMDY010000004">
    <property type="protein sequence ID" value="KAL2338466.1"/>
    <property type="molecule type" value="Genomic_DNA"/>
</dbReference>
<proteinExistence type="predicted"/>
<comment type="caution">
    <text evidence="2">The sequence shown here is derived from an EMBL/GenBank/DDBJ whole genome shotgun (WGS) entry which is preliminary data.</text>
</comment>
<dbReference type="Proteomes" id="UP001603857">
    <property type="component" value="Unassembled WGS sequence"/>
</dbReference>
<sequence length="107" mass="11216">MQKLSLFDPSHLGQCLHKPYDPLWITLHHTKLSHNQISNGGAEGDRVAQAQEEVGGALAQEEVDGAQDQEVEEMVGQEADRGGGAGLGLVGRGGGEGLGRLEGEDCA</sequence>
<gene>
    <name evidence="2" type="ORF">Fmac_012912</name>
</gene>
<organism evidence="2 3">
    <name type="scientific">Flemingia macrophylla</name>
    <dbReference type="NCBI Taxonomy" id="520843"/>
    <lineage>
        <taxon>Eukaryota</taxon>
        <taxon>Viridiplantae</taxon>
        <taxon>Streptophyta</taxon>
        <taxon>Embryophyta</taxon>
        <taxon>Tracheophyta</taxon>
        <taxon>Spermatophyta</taxon>
        <taxon>Magnoliopsida</taxon>
        <taxon>eudicotyledons</taxon>
        <taxon>Gunneridae</taxon>
        <taxon>Pentapetalae</taxon>
        <taxon>rosids</taxon>
        <taxon>fabids</taxon>
        <taxon>Fabales</taxon>
        <taxon>Fabaceae</taxon>
        <taxon>Papilionoideae</taxon>
        <taxon>50 kb inversion clade</taxon>
        <taxon>NPAAA clade</taxon>
        <taxon>indigoferoid/millettioid clade</taxon>
        <taxon>Phaseoleae</taxon>
        <taxon>Flemingia</taxon>
    </lineage>
</organism>
<evidence type="ECO:0000313" key="3">
    <source>
        <dbReference type="Proteomes" id="UP001603857"/>
    </source>
</evidence>
<evidence type="ECO:0000256" key="1">
    <source>
        <dbReference type="SAM" id="MobiDB-lite"/>
    </source>
</evidence>